<evidence type="ECO:0008006" key="4">
    <source>
        <dbReference type="Google" id="ProtNLM"/>
    </source>
</evidence>
<evidence type="ECO:0000313" key="2">
    <source>
        <dbReference type="EMBL" id="CAF1043575.1"/>
    </source>
</evidence>
<evidence type="ECO:0000313" key="3">
    <source>
        <dbReference type="Proteomes" id="UP000663879"/>
    </source>
</evidence>
<gene>
    <name evidence="2" type="ORF">OXX778_LOCUS18471</name>
</gene>
<feature type="region of interest" description="Disordered" evidence="1">
    <location>
        <begin position="104"/>
        <end position="124"/>
    </location>
</feature>
<reference evidence="2" key="1">
    <citation type="submission" date="2021-02" db="EMBL/GenBank/DDBJ databases">
        <authorList>
            <person name="Nowell W R."/>
        </authorList>
    </citation>
    <scope>NUCLEOTIDE SEQUENCE</scope>
    <source>
        <strain evidence="2">Ploen Becks lab</strain>
    </source>
</reference>
<keyword evidence="3" id="KW-1185">Reference proteome</keyword>
<evidence type="ECO:0000256" key="1">
    <source>
        <dbReference type="SAM" id="MobiDB-lite"/>
    </source>
</evidence>
<protein>
    <recommendedName>
        <fullName evidence="4">DUF3987 domain-containing protein</fullName>
    </recommendedName>
</protein>
<name>A0A814JY06_9BILA</name>
<sequence length="124" mass="13818">MEERVNKCFQQKIPRKDCLVPELNTLIEAYCNNKSLSFESVFTGLISVSSILCGKSIVNAAGCFKQPITFYSLLVGPVSSKKSVCIELFKNSYDETVKVLSKKFDPDSESPNERFAFQAKSNSS</sequence>
<accession>A0A814JY06</accession>
<dbReference type="AlphaFoldDB" id="A0A814JY06"/>
<organism evidence="2 3">
    <name type="scientific">Brachionus calyciflorus</name>
    <dbReference type="NCBI Taxonomy" id="104777"/>
    <lineage>
        <taxon>Eukaryota</taxon>
        <taxon>Metazoa</taxon>
        <taxon>Spiralia</taxon>
        <taxon>Gnathifera</taxon>
        <taxon>Rotifera</taxon>
        <taxon>Eurotatoria</taxon>
        <taxon>Monogononta</taxon>
        <taxon>Pseudotrocha</taxon>
        <taxon>Ploima</taxon>
        <taxon>Brachionidae</taxon>
        <taxon>Brachionus</taxon>
    </lineage>
</organism>
<dbReference type="Proteomes" id="UP000663879">
    <property type="component" value="Unassembled WGS sequence"/>
</dbReference>
<dbReference type="OrthoDB" id="10179451at2759"/>
<comment type="caution">
    <text evidence="2">The sequence shown here is derived from an EMBL/GenBank/DDBJ whole genome shotgun (WGS) entry which is preliminary data.</text>
</comment>
<proteinExistence type="predicted"/>
<dbReference type="EMBL" id="CAJNOC010005139">
    <property type="protein sequence ID" value="CAF1043575.1"/>
    <property type="molecule type" value="Genomic_DNA"/>
</dbReference>